<accession>A0A9D9ECZ7</accession>
<reference evidence="2" key="2">
    <citation type="journal article" date="2021" name="PeerJ">
        <title>Extensive microbial diversity within the chicken gut microbiome revealed by metagenomics and culture.</title>
        <authorList>
            <person name="Gilroy R."/>
            <person name="Ravi A."/>
            <person name="Getino M."/>
            <person name="Pursley I."/>
            <person name="Horton D.L."/>
            <person name="Alikhan N.F."/>
            <person name="Baker D."/>
            <person name="Gharbi K."/>
            <person name="Hall N."/>
            <person name="Watson M."/>
            <person name="Adriaenssens E.M."/>
            <person name="Foster-Nyarko E."/>
            <person name="Jarju S."/>
            <person name="Secka A."/>
            <person name="Antonio M."/>
            <person name="Oren A."/>
            <person name="Chaudhuri R.R."/>
            <person name="La Ragione R."/>
            <person name="Hildebrand F."/>
            <person name="Pallen M.J."/>
        </authorList>
    </citation>
    <scope>NUCLEOTIDE SEQUENCE</scope>
    <source>
        <strain evidence="2">D5-748</strain>
    </source>
</reference>
<evidence type="ECO:0000256" key="1">
    <source>
        <dbReference type="SAM" id="Phobius"/>
    </source>
</evidence>
<proteinExistence type="predicted"/>
<reference evidence="2" key="1">
    <citation type="submission" date="2020-10" db="EMBL/GenBank/DDBJ databases">
        <authorList>
            <person name="Gilroy R."/>
        </authorList>
    </citation>
    <scope>NUCLEOTIDE SEQUENCE</scope>
    <source>
        <strain evidence="2">D5-748</strain>
    </source>
</reference>
<keyword evidence="1" id="KW-0472">Membrane</keyword>
<keyword evidence="1" id="KW-1133">Transmembrane helix</keyword>
<dbReference type="AlphaFoldDB" id="A0A9D9ECZ7"/>
<protein>
    <submittedName>
        <fullName evidence="2">Uncharacterized protein</fullName>
    </submittedName>
</protein>
<evidence type="ECO:0000313" key="3">
    <source>
        <dbReference type="Proteomes" id="UP000823619"/>
    </source>
</evidence>
<gene>
    <name evidence="2" type="ORF">IAC23_05670</name>
</gene>
<sequence length="129" mass="14089">MKRTDIEMMENAASDDSIEVPRGFRKELSEMIDSMDAAEKIVTSGKSRAMRTATWIMSVAAGLLLLIGTGLTIHTFRTPEDTFTDPEEAYAAVEKALTEISGKMSGGAASARQAEETVSRHTEVIRSLY</sequence>
<keyword evidence="1" id="KW-0812">Transmembrane</keyword>
<feature type="transmembrane region" description="Helical" evidence="1">
    <location>
        <begin position="55"/>
        <end position="76"/>
    </location>
</feature>
<dbReference type="EMBL" id="JADIMO010000069">
    <property type="protein sequence ID" value="MBO8445168.1"/>
    <property type="molecule type" value="Genomic_DNA"/>
</dbReference>
<evidence type="ECO:0000313" key="2">
    <source>
        <dbReference type="EMBL" id="MBO8445168.1"/>
    </source>
</evidence>
<organism evidence="2 3">
    <name type="scientific">Candidatus Cryptobacteroides merdavium</name>
    <dbReference type="NCBI Taxonomy" id="2840769"/>
    <lineage>
        <taxon>Bacteria</taxon>
        <taxon>Pseudomonadati</taxon>
        <taxon>Bacteroidota</taxon>
        <taxon>Bacteroidia</taxon>
        <taxon>Bacteroidales</taxon>
        <taxon>Candidatus Cryptobacteroides</taxon>
    </lineage>
</organism>
<dbReference type="Proteomes" id="UP000823619">
    <property type="component" value="Unassembled WGS sequence"/>
</dbReference>
<name>A0A9D9ECZ7_9BACT</name>
<comment type="caution">
    <text evidence="2">The sequence shown here is derived from an EMBL/GenBank/DDBJ whole genome shotgun (WGS) entry which is preliminary data.</text>
</comment>